<dbReference type="Pfam" id="PF02458">
    <property type="entry name" value="Transferase"/>
    <property type="match status" value="1"/>
</dbReference>
<proteinExistence type="inferred from homology"/>
<dbReference type="PANTHER" id="PTHR31642">
    <property type="entry name" value="TRICHOTHECENE 3-O-ACETYLTRANSFERASE"/>
    <property type="match status" value="1"/>
</dbReference>
<evidence type="ECO:0000256" key="2">
    <source>
        <dbReference type="ARBA" id="ARBA00022679"/>
    </source>
</evidence>
<dbReference type="InterPro" id="IPR050317">
    <property type="entry name" value="Plant_Fungal_Acyltransferase"/>
</dbReference>
<gene>
    <name evidence="4" type="primary">HHT1_2</name>
    <name evidence="4" type="ORF">g.52627</name>
</gene>
<comment type="similarity">
    <text evidence="1">Belongs to the plant acyltransferase family.</text>
</comment>
<keyword evidence="2 4" id="KW-0808">Transferase</keyword>
<evidence type="ECO:0000256" key="3">
    <source>
        <dbReference type="ARBA" id="ARBA00023315"/>
    </source>
</evidence>
<keyword evidence="3" id="KW-0012">Acyltransferase</keyword>
<dbReference type="EMBL" id="GDJX01003291">
    <property type="protein sequence ID" value="JAT64645.1"/>
    <property type="molecule type" value="Transcribed_RNA"/>
</dbReference>
<dbReference type="AlphaFoldDB" id="A0A1D1ZCT1"/>
<dbReference type="PANTHER" id="PTHR31642:SF26">
    <property type="entry name" value="HXXXD-TYPE ACYL-TRANSFERASE FAMILY PROTEIN"/>
    <property type="match status" value="1"/>
</dbReference>
<accession>A0A1D1ZCT1</accession>
<sequence length="499" mass="55406">MCPSVCLVTMHETWNTPMLLSCDNDVYSAIPMASKMLSREKKSSEGAMEPEVTFLCKRTVVSNMAVRPGTYHHLSVLDRAMDQLGSVRAVYYYPRFPSAGGAWSTTGRLRESLAEVLTSYPAATGRLQRGAEGGWVVKCNDAGVRMVEARAKGSVQEWLQKVDREREMKLIFWEDIYDRPYFWSTFYVQLTEFEGGGLAIGMSCSHMLADATCLTMLVKAWAEMTLLGKMLSPPCFHPLPTTTPSDTSSHRRPYTDLIEHYRSSMEAENLGINPPRFNTATFAFSDEAVRSIVAESTAADDAAPTPFQALAALFWASITRVTGRKRGLIDMTICVDTREALNLSKSFFGNAMVFNGTQGGEIEEGRLDMAVKAIADVMKEMGHEGVLDLIEWLEAHSEATGPRRMLYGPRLLCANWEGLRPYQATFEPGVRPIQVSYYLEPVLGEGQILVLPSSQGNEGSLSRTVMVTLPEDQLGMLCEEAHVLRYHPKILLGPNKTHA</sequence>
<dbReference type="InterPro" id="IPR023213">
    <property type="entry name" value="CAT-like_dom_sf"/>
</dbReference>
<protein>
    <submittedName>
        <fullName evidence="4">Omega-hydroxypalmitate O-feruloyl transferase</fullName>
    </submittedName>
</protein>
<dbReference type="Gene3D" id="3.30.559.10">
    <property type="entry name" value="Chloramphenicol acetyltransferase-like domain"/>
    <property type="match status" value="2"/>
</dbReference>
<reference evidence="4" key="1">
    <citation type="submission" date="2015-07" db="EMBL/GenBank/DDBJ databases">
        <title>Transcriptome Assembly of Anthurium amnicola.</title>
        <authorList>
            <person name="Suzuki J."/>
        </authorList>
    </citation>
    <scope>NUCLEOTIDE SEQUENCE</scope>
</reference>
<evidence type="ECO:0000313" key="4">
    <source>
        <dbReference type="EMBL" id="JAT64645.1"/>
    </source>
</evidence>
<dbReference type="GO" id="GO:0016747">
    <property type="term" value="F:acyltransferase activity, transferring groups other than amino-acyl groups"/>
    <property type="evidence" value="ECO:0007669"/>
    <property type="project" value="TreeGrafter"/>
</dbReference>
<name>A0A1D1ZCT1_9ARAE</name>
<organism evidence="4">
    <name type="scientific">Anthurium amnicola</name>
    <dbReference type="NCBI Taxonomy" id="1678845"/>
    <lineage>
        <taxon>Eukaryota</taxon>
        <taxon>Viridiplantae</taxon>
        <taxon>Streptophyta</taxon>
        <taxon>Embryophyta</taxon>
        <taxon>Tracheophyta</taxon>
        <taxon>Spermatophyta</taxon>
        <taxon>Magnoliopsida</taxon>
        <taxon>Liliopsida</taxon>
        <taxon>Araceae</taxon>
        <taxon>Pothoideae</taxon>
        <taxon>Potheae</taxon>
        <taxon>Anthurium</taxon>
    </lineage>
</organism>
<evidence type="ECO:0000256" key="1">
    <source>
        <dbReference type="ARBA" id="ARBA00009861"/>
    </source>
</evidence>